<protein>
    <recommendedName>
        <fullName evidence="2">RNase MRP protein 1 RNA binding domain-containing protein</fullName>
    </recommendedName>
</protein>
<accession>A0A9W9LNA9</accession>
<dbReference type="PANTHER" id="PTHR37792">
    <property type="entry name" value="RIBONUCLEASE MRP PROTEIN SUBUNIT RMP1"/>
    <property type="match status" value="1"/>
</dbReference>
<sequence>MDYQEIRATHAVLHLIYHRNKNQHQRAKWWRWLSQLKRTALDLGSQDASVVMPDSYKQHLAAHLIPKCYLAFSTVIAENQFSTLGIVLLATLSRFSKATGTKYEAETRRRAQVKKTLTAAPAEDFGERVSRSEAGGLPTSDHERQVPRKISGRSTTEKASTSKRTKQASKRKKNAIDDLFSGLL</sequence>
<dbReference type="GO" id="GO:0000466">
    <property type="term" value="P:maturation of 5.8S rRNA from tricistronic rRNA transcript (SSU-rRNA, 5.8S rRNA, LSU-rRNA)"/>
    <property type="evidence" value="ECO:0007669"/>
    <property type="project" value="TreeGrafter"/>
</dbReference>
<dbReference type="EMBL" id="JAPQKN010000003">
    <property type="protein sequence ID" value="KAJ5166508.1"/>
    <property type="molecule type" value="Genomic_DNA"/>
</dbReference>
<evidence type="ECO:0000313" key="3">
    <source>
        <dbReference type="EMBL" id="KAJ5166508.1"/>
    </source>
</evidence>
<name>A0A9W9LNA9_9EURO</name>
<dbReference type="CDD" id="cd22573">
    <property type="entry name" value="RMP1_RBD"/>
    <property type="match status" value="1"/>
</dbReference>
<dbReference type="PANTHER" id="PTHR37792:SF1">
    <property type="entry name" value="RIBONUCLEASE MRP PROTEIN SUBUNIT RMP1"/>
    <property type="match status" value="1"/>
</dbReference>
<feature type="domain" description="RNase MRP protein 1 RNA binding" evidence="2">
    <location>
        <begin position="12"/>
        <end position="94"/>
    </location>
</feature>
<reference evidence="3" key="1">
    <citation type="submission" date="2022-11" db="EMBL/GenBank/DDBJ databases">
        <authorList>
            <person name="Petersen C."/>
        </authorList>
    </citation>
    <scope>NUCLEOTIDE SEQUENCE</scope>
    <source>
        <strain evidence="3">IBT 26290</strain>
    </source>
</reference>
<evidence type="ECO:0000259" key="2">
    <source>
        <dbReference type="Pfam" id="PF20945"/>
    </source>
</evidence>
<evidence type="ECO:0000313" key="4">
    <source>
        <dbReference type="Proteomes" id="UP001149163"/>
    </source>
</evidence>
<dbReference type="Pfam" id="PF20945">
    <property type="entry name" value="RMP1"/>
    <property type="match status" value="1"/>
</dbReference>
<reference evidence="3" key="2">
    <citation type="journal article" date="2023" name="IMA Fungus">
        <title>Comparative genomic study of the Penicillium genus elucidates a diverse pangenome and 15 lateral gene transfer events.</title>
        <authorList>
            <person name="Petersen C."/>
            <person name="Sorensen T."/>
            <person name="Nielsen M.R."/>
            <person name="Sondergaard T.E."/>
            <person name="Sorensen J.L."/>
            <person name="Fitzpatrick D.A."/>
            <person name="Frisvad J.C."/>
            <person name="Nielsen K.L."/>
        </authorList>
    </citation>
    <scope>NUCLEOTIDE SEQUENCE</scope>
    <source>
        <strain evidence="3">IBT 26290</strain>
    </source>
</reference>
<gene>
    <name evidence="3" type="ORF">N7482_005289</name>
</gene>
<dbReference type="AlphaFoldDB" id="A0A9W9LNA9"/>
<organism evidence="3 4">
    <name type="scientific">Penicillium canariense</name>
    <dbReference type="NCBI Taxonomy" id="189055"/>
    <lineage>
        <taxon>Eukaryota</taxon>
        <taxon>Fungi</taxon>
        <taxon>Dikarya</taxon>
        <taxon>Ascomycota</taxon>
        <taxon>Pezizomycotina</taxon>
        <taxon>Eurotiomycetes</taxon>
        <taxon>Eurotiomycetidae</taxon>
        <taxon>Eurotiales</taxon>
        <taxon>Aspergillaceae</taxon>
        <taxon>Penicillium</taxon>
    </lineage>
</organism>
<comment type="caution">
    <text evidence="3">The sequence shown here is derived from an EMBL/GenBank/DDBJ whole genome shotgun (WGS) entry which is preliminary data.</text>
</comment>
<feature type="region of interest" description="Disordered" evidence="1">
    <location>
        <begin position="115"/>
        <end position="173"/>
    </location>
</feature>
<dbReference type="OrthoDB" id="5414547at2759"/>
<dbReference type="GO" id="GO:0000294">
    <property type="term" value="P:nuclear-transcribed mRNA catabolic process, RNase MRP-dependent"/>
    <property type="evidence" value="ECO:0007669"/>
    <property type="project" value="TreeGrafter"/>
</dbReference>
<feature type="compositionally biased region" description="Basic residues" evidence="1">
    <location>
        <begin position="161"/>
        <end position="173"/>
    </location>
</feature>
<dbReference type="InterPro" id="IPR047205">
    <property type="entry name" value="RMP1"/>
</dbReference>
<evidence type="ECO:0000256" key="1">
    <source>
        <dbReference type="SAM" id="MobiDB-lite"/>
    </source>
</evidence>
<dbReference type="Proteomes" id="UP001149163">
    <property type="component" value="Unassembled WGS sequence"/>
</dbReference>
<proteinExistence type="predicted"/>
<dbReference type="GO" id="GO:0000172">
    <property type="term" value="C:ribonuclease MRP complex"/>
    <property type="evidence" value="ECO:0007669"/>
    <property type="project" value="InterPro"/>
</dbReference>
<dbReference type="InterPro" id="IPR047204">
    <property type="entry name" value="RMP1_RBD"/>
</dbReference>
<dbReference type="RefSeq" id="XP_056542969.1">
    <property type="nucleotide sequence ID" value="XM_056687414.1"/>
</dbReference>
<dbReference type="GO" id="GO:0042134">
    <property type="term" value="F:rRNA primary transcript binding"/>
    <property type="evidence" value="ECO:0007669"/>
    <property type="project" value="InterPro"/>
</dbReference>
<dbReference type="GeneID" id="81426590"/>
<keyword evidence="4" id="KW-1185">Reference proteome</keyword>